<evidence type="ECO:0000256" key="4">
    <source>
        <dbReference type="ARBA" id="ARBA00022807"/>
    </source>
</evidence>
<dbReference type="Pfam" id="PF04327">
    <property type="entry name" value="Peptidase_Prp"/>
    <property type="match status" value="1"/>
</dbReference>
<accession>A0AAU8IEG6</accession>
<dbReference type="GO" id="GO:0006508">
    <property type="term" value="P:proteolysis"/>
    <property type="evidence" value="ECO:0007669"/>
    <property type="project" value="UniProtKB-KW"/>
</dbReference>
<dbReference type="SUPFAM" id="SSF118010">
    <property type="entry name" value="TM1457-like"/>
    <property type="match status" value="1"/>
</dbReference>
<protein>
    <recommendedName>
        <fullName evidence="6">Ribosomal processing cysteine protease Prp</fullName>
    </recommendedName>
</protein>
<dbReference type="RefSeq" id="WP_353948069.1">
    <property type="nucleotide sequence ID" value="NZ_CP159510.1"/>
</dbReference>
<evidence type="ECO:0000256" key="1">
    <source>
        <dbReference type="ARBA" id="ARBA00022517"/>
    </source>
</evidence>
<dbReference type="EMBL" id="CP159510">
    <property type="protein sequence ID" value="XCJ16622.1"/>
    <property type="molecule type" value="Genomic_DNA"/>
</dbReference>
<name>A0AAU8IEG6_9BACL</name>
<dbReference type="GO" id="GO:0042254">
    <property type="term" value="P:ribosome biogenesis"/>
    <property type="evidence" value="ECO:0007669"/>
    <property type="project" value="UniProtKB-KW"/>
</dbReference>
<dbReference type="InterPro" id="IPR007422">
    <property type="entry name" value="Peptidase_Prp"/>
</dbReference>
<dbReference type="CDD" id="cd16332">
    <property type="entry name" value="Prp-like"/>
    <property type="match status" value="1"/>
</dbReference>
<evidence type="ECO:0000256" key="5">
    <source>
        <dbReference type="ARBA" id="ARBA00044503"/>
    </source>
</evidence>
<comment type="similarity">
    <text evidence="5">Belongs to the Prp family.</text>
</comment>
<evidence type="ECO:0000256" key="6">
    <source>
        <dbReference type="ARBA" id="ARBA00044538"/>
    </source>
</evidence>
<keyword evidence="3" id="KW-0378">Hydrolase</keyword>
<dbReference type="GO" id="GO:0008234">
    <property type="term" value="F:cysteine-type peptidase activity"/>
    <property type="evidence" value="ECO:0007669"/>
    <property type="project" value="UniProtKB-KW"/>
</dbReference>
<evidence type="ECO:0000256" key="3">
    <source>
        <dbReference type="ARBA" id="ARBA00022801"/>
    </source>
</evidence>
<evidence type="ECO:0000256" key="2">
    <source>
        <dbReference type="ARBA" id="ARBA00022670"/>
    </source>
</evidence>
<keyword evidence="4" id="KW-0788">Thiol protease</keyword>
<gene>
    <name evidence="7" type="ORF">ABNN70_13370</name>
</gene>
<keyword evidence="2 7" id="KW-0645">Protease</keyword>
<dbReference type="AlphaFoldDB" id="A0AAU8IEG6"/>
<dbReference type="PANTHER" id="PTHR39178">
    <property type="entry name" value="HYPOTHETICAL RIBOSOME-ASSOCIATED PROTEIN"/>
    <property type="match status" value="1"/>
</dbReference>
<dbReference type="PANTHER" id="PTHR39178:SF1">
    <property type="entry name" value="RIBOSOMAL-PROCESSING CYSTEINE PROTEASE PRP"/>
    <property type="match status" value="1"/>
</dbReference>
<proteinExistence type="inferred from homology"/>
<reference evidence="7" key="1">
    <citation type="submission" date="2024-06" db="EMBL/GenBank/DDBJ databases">
        <authorList>
            <person name="Fan A."/>
            <person name="Zhang F.Y."/>
            <person name="Zhang L."/>
        </authorList>
    </citation>
    <scope>NUCLEOTIDE SEQUENCE</scope>
    <source>
        <strain evidence="7">Y61</strain>
    </source>
</reference>
<evidence type="ECO:0000313" key="7">
    <source>
        <dbReference type="EMBL" id="XCJ16622.1"/>
    </source>
</evidence>
<keyword evidence="1" id="KW-0690">Ribosome biogenesis</keyword>
<dbReference type="NCBIfam" id="NF011126">
    <property type="entry name" value="PRK14553.1-6"/>
    <property type="match status" value="1"/>
</dbReference>
<sequence length="118" mass="12544">MITLKVVRDPDGLIRGFTMSGHAGSGPHGYDLVCAGASAVSFGALNAVEQLTGIRPQVNLSGEGGFLSCRLPDQAHVGKMGKARLILEAMLVSMRTIEHSYGTYIRIIDKGGTHYVET</sequence>
<dbReference type="InterPro" id="IPR036764">
    <property type="entry name" value="Peptidase_Prp_sf"/>
</dbReference>
<dbReference type="Gene3D" id="3.30.70.1490">
    <property type="entry name" value="Cysteine protease Prp"/>
    <property type="match status" value="1"/>
</dbReference>
<organism evidence="7">
    <name type="scientific">Sporolactobacillus sp. Y61</name>
    <dbReference type="NCBI Taxonomy" id="3160863"/>
    <lineage>
        <taxon>Bacteria</taxon>
        <taxon>Bacillati</taxon>
        <taxon>Bacillota</taxon>
        <taxon>Bacilli</taxon>
        <taxon>Bacillales</taxon>
        <taxon>Sporolactobacillaceae</taxon>
        <taxon>Sporolactobacillus</taxon>
    </lineage>
</organism>